<dbReference type="PANTHER" id="PTHR38098">
    <property type="entry name" value="LPS-ASSEMBLY LIPOPROTEIN LPTE"/>
    <property type="match status" value="1"/>
</dbReference>
<evidence type="ECO:0000313" key="7">
    <source>
        <dbReference type="EMBL" id="SIT66457.1"/>
    </source>
</evidence>
<dbReference type="GO" id="GO:0015920">
    <property type="term" value="P:lipopolysaccharide transport"/>
    <property type="evidence" value="ECO:0007669"/>
    <property type="project" value="TreeGrafter"/>
</dbReference>
<comment type="similarity">
    <text evidence="6">Belongs to the LptE lipoprotein family.</text>
</comment>
<name>A0A1R3VP80_9GAMM</name>
<evidence type="ECO:0000313" key="8">
    <source>
        <dbReference type="Proteomes" id="UP000223759"/>
    </source>
</evidence>
<keyword evidence="1 6" id="KW-0732">Signal</keyword>
<reference evidence="7 8" key="1">
    <citation type="submission" date="2017-01" db="EMBL/GenBank/DDBJ databases">
        <authorList>
            <person name="Mah S.A."/>
            <person name="Swanson W.J."/>
            <person name="Moy G.W."/>
            <person name="Vacquier V.D."/>
        </authorList>
    </citation>
    <scope>NUCLEOTIDE SEQUENCE [LARGE SCALE GENOMIC DNA]</scope>
    <source>
        <strain evidence="7 8">M9</strain>
    </source>
</reference>
<evidence type="ECO:0000256" key="3">
    <source>
        <dbReference type="ARBA" id="ARBA00023139"/>
    </source>
</evidence>
<evidence type="ECO:0000256" key="5">
    <source>
        <dbReference type="ARBA" id="ARBA00023288"/>
    </source>
</evidence>
<dbReference type="Gene3D" id="3.30.160.150">
    <property type="entry name" value="Lipoprotein like domain"/>
    <property type="match status" value="1"/>
</dbReference>
<dbReference type="PROSITE" id="PS51257">
    <property type="entry name" value="PROKAR_LIPOPROTEIN"/>
    <property type="match status" value="1"/>
</dbReference>
<dbReference type="AlphaFoldDB" id="A0A1R3VP80"/>
<comment type="subunit">
    <text evidence="6">Component of the lipopolysaccharide transport and assembly complex. Interacts with LptD.</text>
</comment>
<comment type="subcellular location">
    <subcellularLocation>
        <location evidence="6">Cell outer membrane</location>
        <topology evidence="6">Lipid-anchor</topology>
    </subcellularLocation>
</comment>
<evidence type="ECO:0000256" key="1">
    <source>
        <dbReference type="ARBA" id="ARBA00022729"/>
    </source>
</evidence>
<keyword evidence="8" id="KW-1185">Reference proteome</keyword>
<dbReference type="HAMAP" id="MF_01186">
    <property type="entry name" value="LPS_assembly_LptE"/>
    <property type="match status" value="1"/>
</dbReference>
<dbReference type="GO" id="GO:1990351">
    <property type="term" value="C:transporter complex"/>
    <property type="evidence" value="ECO:0007669"/>
    <property type="project" value="TreeGrafter"/>
</dbReference>
<dbReference type="EMBL" id="FTPK01000001">
    <property type="protein sequence ID" value="SIT66457.1"/>
    <property type="molecule type" value="Genomic_DNA"/>
</dbReference>
<keyword evidence="4 6" id="KW-0998">Cell outer membrane</keyword>
<sequence length="163" mass="18274">MRRLTALLTVLVVLLLAGCGFQLRGVGVLPAPLQQLQITGLSSGDPLYRELERGLNAQGATVVPGTQASAVLRFRDFESGRRVVSVGRDGRVNEYELFLRFTYEVAGINDEFELEPVSLNLSRDYQFDAEQILSRDVQESTLQEAMRRDAVQLIMLRLRTAQF</sequence>
<protein>
    <recommendedName>
        <fullName evidence="6">LPS-assembly lipoprotein LptE</fullName>
    </recommendedName>
</protein>
<accession>A0A1R3VP80</accession>
<comment type="function">
    <text evidence="6">Together with LptD, is involved in the assembly of lipopolysaccharide (LPS) at the surface of the outer membrane. Required for the proper assembly of LptD. Binds LPS and may serve as the LPS recognition site at the outer membrane.</text>
</comment>
<organism evidence="7 8">
    <name type="scientific">Ectothiorhodosinus mongolicus</name>
    <dbReference type="NCBI Taxonomy" id="233100"/>
    <lineage>
        <taxon>Bacteria</taxon>
        <taxon>Pseudomonadati</taxon>
        <taxon>Pseudomonadota</taxon>
        <taxon>Gammaproteobacteria</taxon>
        <taxon>Chromatiales</taxon>
        <taxon>Ectothiorhodospiraceae</taxon>
        <taxon>Ectothiorhodosinus</taxon>
    </lineage>
</organism>
<dbReference type="STRING" id="233100.SAMN05216526_0604"/>
<evidence type="ECO:0000256" key="4">
    <source>
        <dbReference type="ARBA" id="ARBA00023237"/>
    </source>
</evidence>
<dbReference type="RefSeq" id="WP_076754789.1">
    <property type="nucleotide sequence ID" value="NZ_CP023018.1"/>
</dbReference>
<dbReference type="Proteomes" id="UP000223759">
    <property type="component" value="Unassembled WGS sequence"/>
</dbReference>
<dbReference type="GO" id="GO:0009279">
    <property type="term" value="C:cell outer membrane"/>
    <property type="evidence" value="ECO:0007669"/>
    <property type="project" value="UniProtKB-SubCell"/>
</dbReference>
<dbReference type="InterPro" id="IPR007485">
    <property type="entry name" value="LPS_assembly_LptE"/>
</dbReference>
<keyword evidence="2 6" id="KW-0472">Membrane</keyword>
<dbReference type="GO" id="GO:0001530">
    <property type="term" value="F:lipopolysaccharide binding"/>
    <property type="evidence" value="ECO:0007669"/>
    <property type="project" value="TreeGrafter"/>
</dbReference>
<evidence type="ECO:0000256" key="2">
    <source>
        <dbReference type="ARBA" id="ARBA00023136"/>
    </source>
</evidence>
<dbReference type="PANTHER" id="PTHR38098:SF1">
    <property type="entry name" value="LPS-ASSEMBLY LIPOPROTEIN LPTE"/>
    <property type="match status" value="1"/>
</dbReference>
<evidence type="ECO:0000256" key="6">
    <source>
        <dbReference type="HAMAP-Rule" id="MF_01186"/>
    </source>
</evidence>
<dbReference type="Pfam" id="PF04390">
    <property type="entry name" value="LptE"/>
    <property type="match status" value="1"/>
</dbReference>
<gene>
    <name evidence="6" type="primary">lptE</name>
    <name evidence="7" type="ORF">SAMN05216526_0604</name>
</gene>
<dbReference type="GO" id="GO:0043165">
    <property type="term" value="P:Gram-negative-bacterium-type cell outer membrane assembly"/>
    <property type="evidence" value="ECO:0007669"/>
    <property type="project" value="UniProtKB-UniRule"/>
</dbReference>
<keyword evidence="3 6" id="KW-0564">Palmitate</keyword>
<proteinExistence type="inferred from homology"/>
<keyword evidence="5 6" id="KW-0449">Lipoprotein</keyword>